<dbReference type="EMBL" id="BNJF01000005">
    <property type="protein sequence ID" value="GHO49316.1"/>
    <property type="molecule type" value="Genomic_DNA"/>
</dbReference>
<protein>
    <submittedName>
        <fullName evidence="1">Uncharacterized protein</fullName>
    </submittedName>
</protein>
<evidence type="ECO:0000313" key="1">
    <source>
        <dbReference type="EMBL" id="GHO49316.1"/>
    </source>
</evidence>
<name>A0A8J3MWT5_9CHLR</name>
<accession>A0A8J3MWT5</accession>
<dbReference type="AlphaFoldDB" id="A0A8J3MWT5"/>
<keyword evidence="2" id="KW-1185">Reference proteome</keyword>
<gene>
    <name evidence="1" type="ORF">KSX_74790</name>
</gene>
<sequence length="68" mass="8043">MGIRGVLLVSAIWKSLKHGRNYLKQALVYQFSAQEYKLTTVNSSEPRKLGLMLDTWRYQGLHYNRHYN</sequence>
<dbReference type="Proteomes" id="UP000612362">
    <property type="component" value="Unassembled WGS sequence"/>
</dbReference>
<organism evidence="1 2">
    <name type="scientific">Ktedonospora formicarum</name>
    <dbReference type="NCBI Taxonomy" id="2778364"/>
    <lineage>
        <taxon>Bacteria</taxon>
        <taxon>Bacillati</taxon>
        <taxon>Chloroflexota</taxon>
        <taxon>Ktedonobacteria</taxon>
        <taxon>Ktedonobacterales</taxon>
        <taxon>Ktedonobacteraceae</taxon>
        <taxon>Ktedonospora</taxon>
    </lineage>
</organism>
<evidence type="ECO:0000313" key="2">
    <source>
        <dbReference type="Proteomes" id="UP000612362"/>
    </source>
</evidence>
<proteinExistence type="predicted"/>
<comment type="caution">
    <text evidence="1">The sequence shown here is derived from an EMBL/GenBank/DDBJ whole genome shotgun (WGS) entry which is preliminary data.</text>
</comment>
<reference evidence="1" key="1">
    <citation type="submission" date="2020-10" db="EMBL/GenBank/DDBJ databases">
        <title>Taxonomic study of unclassified bacteria belonging to the class Ktedonobacteria.</title>
        <authorList>
            <person name="Yabe S."/>
            <person name="Wang C.M."/>
            <person name="Zheng Y."/>
            <person name="Sakai Y."/>
            <person name="Cavaletti L."/>
            <person name="Monciardini P."/>
            <person name="Donadio S."/>
        </authorList>
    </citation>
    <scope>NUCLEOTIDE SEQUENCE</scope>
    <source>
        <strain evidence="1">SOSP1-1</strain>
    </source>
</reference>